<evidence type="ECO:0000313" key="1">
    <source>
        <dbReference type="EMBL" id="MBN9643716.1"/>
    </source>
</evidence>
<dbReference type="InterPro" id="IPR023869">
    <property type="entry name" value="tRNA_Adeno_NH3ase_assoc_put"/>
</dbReference>
<keyword evidence="2" id="KW-1185">Reference proteome</keyword>
<gene>
    <name evidence="1" type="ORF">JZY06_03620</name>
</gene>
<dbReference type="EMBL" id="JAFLEQ010000008">
    <property type="protein sequence ID" value="MBN9643716.1"/>
    <property type="molecule type" value="Genomic_DNA"/>
</dbReference>
<dbReference type="AlphaFoldDB" id="A0A939IUZ6"/>
<sequence length="159" mass="17199">MSFAAVVTSAGGEWIVHELDDLPDDVASVAKRVRVMRNEGPAFAMVCVEDQYFAIVRPAPGEIRVLLSDATMATDDDFAADAMDEIGAEIPELTDEELDRIDPWAEGDMDILSDLGCGGQVMSIICDDSELWASEQLMRIAAEIGFETELADALGLDVD</sequence>
<dbReference type="Proteomes" id="UP000664332">
    <property type="component" value="Unassembled WGS sequence"/>
</dbReference>
<name>A0A939IUZ6_9CORY</name>
<proteinExistence type="predicted"/>
<comment type="caution">
    <text evidence="1">The sequence shown here is derived from an EMBL/GenBank/DDBJ whole genome shotgun (WGS) entry which is preliminary data.</text>
</comment>
<protein>
    <submittedName>
        <fullName evidence="1">tRNA adenosine deaminase-associated protein</fullName>
    </submittedName>
</protein>
<dbReference type="NCBIfam" id="TIGR03941">
    <property type="entry name" value="tRNA_deam_assoc"/>
    <property type="match status" value="1"/>
</dbReference>
<evidence type="ECO:0000313" key="2">
    <source>
        <dbReference type="Proteomes" id="UP000664332"/>
    </source>
</evidence>
<reference evidence="1" key="1">
    <citation type="submission" date="2021-03" db="EMBL/GenBank/DDBJ databases">
        <authorList>
            <person name="Sun Q."/>
        </authorList>
    </citation>
    <scope>NUCLEOTIDE SEQUENCE</scope>
    <source>
        <strain evidence="1">CCM 8862</strain>
    </source>
</reference>
<accession>A0A939IUZ6</accession>
<organism evidence="1 2">
    <name type="scientific">Corynebacterium mendelii</name>
    <dbReference type="NCBI Taxonomy" id="2765362"/>
    <lineage>
        <taxon>Bacteria</taxon>
        <taxon>Bacillati</taxon>
        <taxon>Actinomycetota</taxon>
        <taxon>Actinomycetes</taxon>
        <taxon>Mycobacteriales</taxon>
        <taxon>Corynebacteriaceae</taxon>
        <taxon>Corynebacterium</taxon>
    </lineage>
</organism>